<dbReference type="InterPro" id="IPR012337">
    <property type="entry name" value="RNaseH-like_sf"/>
</dbReference>
<dbReference type="InterPro" id="IPR056924">
    <property type="entry name" value="SH3_Tf2-1"/>
</dbReference>
<dbReference type="GO" id="GO:0004519">
    <property type="term" value="F:endonuclease activity"/>
    <property type="evidence" value="ECO:0007669"/>
    <property type="project" value="UniProtKB-KW"/>
</dbReference>
<protein>
    <recommendedName>
        <fullName evidence="16">Integrase catalytic domain-containing protein</fullName>
    </recommendedName>
</protein>
<evidence type="ECO:0000256" key="10">
    <source>
        <dbReference type="ARBA" id="ARBA00022908"/>
    </source>
</evidence>
<evidence type="ECO:0000256" key="8">
    <source>
        <dbReference type="ARBA" id="ARBA00022801"/>
    </source>
</evidence>
<dbReference type="GO" id="GO:0006310">
    <property type="term" value="P:DNA recombination"/>
    <property type="evidence" value="ECO:0007669"/>
    <property type="project" value="UniProtKB-KW"/>
</dbReference>
<dbReference type="VEuPathDB" id="FungiDB:SeMB42_g08025"/>
<keyword evidence="10" id="KW-0229">DNA integration</keyword>
<dbReference type="PANTHER" id="PTHR37984:SF15">
    <property type="entry name" value="INTEGRASE CATALYTIC DOMAIN-CONTAINING PROTEIN"/>
    <property type="match status" value="1"/>
</dbReference>
<evidence type="ECO:0000256" key="9">
    <source>
        <dbReference type="ARBA" id="ARBA00022842"/>
    </source>
</evidence>
<evidence type="ECO:0000256" key="6">
    <source>
        <dbReference type="ARBA" id="ARBA00022750"/>
    </source>
</evidence>
<comment type="caution">
    <text evidence="17">The sequence shown here is derived from an EMBL/GenBank/DDBJ whole genome shotgun (WGS) entry which is preliminary data.</text>
</comment>
<dbReference type="SUPFAM" id="SSF53098">
    <property type="entry name" value="Ribonuclease H-like"/>
    <property type="match status" value="1"/>
</dbReference>
<dbReference type="InterPro" id="IPR050951">
    <property type="entry name" value="Retrovirus_Pol_polyprotein"/>
</dbReference>
<dbReference type="InterPro" id="IPR001584">
    <property type="entry name" value="Integrase_cat-core"/>
</dbReference>
<dbReference type="SUPFAM" id="SSF54160">
    <property type="entry name" value="Chromo domain-like"/>
    <property type="match status" value="1"/>
</dbReference>
<dbReference type="FunFam" id="1.10.340.70:FF:000001">
    <property type="entry name" value="Retrovirus-related Pol polyprotein from transposon gypsy-like Protein"/>
    <property type="match status" value="1"/>
</dbReference>
<dbReference type="InterPro" id="IPR016197">
    <property type="entry name" value="Chromo-like_dom_sf"/>
</dbReference>
<evidence type="ECO:0000256" key="12">
    <source>
        <dbReference type="ARBA" id="ARBA00022932"/>
    </source>
</evidence>
<gene>
    <name evidence="17" type="ORF">SeLEV6574_g08412</name>
</gene>
<evidence type="ECO:0000313" key="17">
    <source>
        <dbReference type="EMBL" id="TPX33135.1"/>
    </source>
</evidence>
<evidence type="ECO:0000256" key="1">
    <source>
        <dbReference type="ARBA" id="ARBA00022670"/>
    </source>
</evidence>
<dbReference type="Proteomes" id="UP000320475">
    <property type="component" value="Unassembled WGS sequence"/>
</dbReference>
<dbReference type="InterPro" id="IPR036397">
    <property type="entry name" value="RNaseH_sf"/>
</dbReference>
<dbReference type="GO" id="GO:0003677">
    <property type="term" value="F:DNA binding"/>
    <property type="evidence" value="ECO:0007669"/>
    <property type="project" value="UniProtKB-KW"/>
</dbReference>
<evidence type="ECO:0000256" key="14">
    <source>
        <dbReference type="ARBA" id="ARBA00023172"/>
    </source>
</evidence>
<dbReference type="GO" id="GO:0004190">
    <property type="term" value="F:aspartic-type endopeptidase activity"/>
    <property type="evidence" value="ECO:0007669"/>
    <property type="project" value="UniProtKB-KW"/>
</dbReference>
<dbReference type="VEuPathDB" id="FungiDB:SeMB42_g01169"/>
<dbReference type="AlphaFoldDB" id="A0A507C6M6"/>
<dbReference type="Pfam" id="PF17921">
    <property type="entry name" value="Integrase_H2C2"/>
    <property type="match status" value="1"/>
</dbReference>
<dbReference type="GO" id="GO:0003964">
    <property type="term" value="F:RNA-directed DNA polymerase activity"/>
    <property type="evidence" value="ECO:0007669"/>
    <property type="project" value="UniProtKB-KW"/>
</dbReference>
<dbReference type="OrthoDB" id="3341476at2759"/>
<evidence type="ECO:0000256" key="3">
    <source>
        <dbReference type="ARBA" id="ARBA00022695"/>
    </source>
</evidence>
<evidence type="ECO:0000256" key="5">
    <source>
        <dbReference type="ARBA" id="ARBA00022723"/>
    </source>
</evidence>
<keyword evidence="2" id="KW-0808">Transferase</keyword>
<dbReference type="InterPro" id="IPR043502">
    <property type="entry name" value="DNA/RNA_pol_sf"/>
</dbReference>
<dbReference type="Gene3D" id="3.30.420.10">
    <property type="entry name" value="Ribonuclease H-like superfamily/Ribonuclease H"/>
    <property type="match status" value="1"/>
</dbReference>
<accession>A0A507C6M6</accession>
<dbReference type="PROSITE" id="PS50994">
    <property type="entry name" value="INTEGRASE"/>
    <property type="match status" value="1"/>
</dbReference>
<feature type="domain" description="Integrase catalytic" evidence="16">
    <location>
        <begin position="223"/>
        <end position="387"/>
    </location>
</feature>
<dbReference type="PANTHER" id="PTHR37984">
    <property type="entry name" value="PROTEIN CBG26694"/>
    <property type="match status" value="1"/>
</dbReference>
<evidence type="ECO:0000256" key="7">
    <source>
        <dbReference type="ARBA" id="ARBA00022759"/>
    </source>
</evidence>
<name>A0A507C6M6_9FUNG</name>
<evidence type="ECO:0000313" key="18">
    <source>
        <dbReference type="Proteomes" id="UP000320475"/>
    </source>
</evidence>
<dbReference type="Pfam" id="PF17917">
    <property type="entry name" value="RT_RNaseH"/>
    <property type="match status" value="1"/>
</dbReference>
<keyword evidence="8" id="KW-0378">Hydrolase</keyword>
<evidence type="ECO:0000256" key="15">
    <source>
        <dbReference type="SAM" id="MobiDB-lite"/>
    </source>
</evidence>
<dbReference type="InterPro" id="IPR041373">
    <property type="entry name" value="RT_RNaseH"/>
</dbReference>
<sequence>MDAESLGRLESARYHSQGTETNYAIPDKELLAIVDALQEWKYYLLGSPHSIIIHCDHANLTKFQYRLKLASRHARWALVLSEYDFVITHVPGTSNQSADALSRRADYHLSEEENKETLEQILLPKERFQITAIEREPDPPQQDTAREAGHPRKEVTSEDEKLLILQNRHASPTAGHFGHGKTYHLISKDYHWPNLNRDVKKFIQACDVCQRVKPRRHRKYGLLQPLPILQKRWSHLSMDFITHLPKYKSYDAIMVVIDRFSKMAHFIPTTESINAEKTAQLFVNEIVKLHGLPDDIVSDRGPQFISNFWQELHRALRTTVSLSTAYHPQTDGQTERTNQTLEQYLRIFLNTNQSNWIDLLPLAEFAYNNSKHSAIQMTPFYICYGYHPRADYLFENTPSCPNTITNESTQQFLQHMNQILTTASKNLHLAQARMVAQANKHRLDQEFLVGERVLVTTANWKNNKPSKKLDHLWSGPYEIKKRIGKVAYQLDLPSTSKCHNVFHVSMLEPYVESKDQEKTGVTTIPWDPTSREVIKIQDHRKHNSEWQYLVELNDGNTEWENTQDMMEDCWENILEYHRTTNTEIEPPPSIAEILNNPRVSAYHLRPRRQLQVPSRYSD</sequence>
<keyword evidence="11" id="KW-0695">RNA-directed DNA polymerase</keyword>
<dbReference type="FunFam" id="3.30.420.10:FF:000032">
    <property type="entry name" value="Retrovirus-related Pol polyprotein from transposon 297-like Protein"/>
    <property type="match status" value="1"/>
</dbReference>
<reference evidence="17 18" key="1">
    <citation type="journal article" date="2019" name="Sci. Rep.">
        <title>Comparative genomics of chytrid fungi reveal insights into the obligate biotrophic and pathogenic lifestyle of Synchytrium endobioticum.</title>
        <authorList>
            <person name="van de Vossenberg B.T.L.H."/>
            <person name="Warris S."/>
            <person name="Nguyen H.D.T."/>
            <person name="van Gent-Pelzer M.P.E."/>
            <person name="Joly D.L."/>
            <person name="van de Geest H.C."/>
            <person name="Bonants P.J.M."/>
            <person name="Smith D.S."/>
            <person name="Levesque C.A."/>
            <person name="van der Lee T.A.J."/>
        </authorList>
    </citation>
    <scope>NUCLEOTIDE SEQUENCE [LARGE SCALE GENOMIC DNA]</scope>
    <source>
        <strain evidence="17 18">LEV6574</strain>
    </source>
</reference>
<keyword evidence="14" id="KW-0233">DNA recombination</keyword>
<dbReference type="Gene3D" id="1.10.340.70">
    <property type="match status" value="1"/>
</dbReference>
<evidence type="ECO:0000256" key="2">
    <source>
        <dbReference type="ARBA" id="ARBA00022679"/>
    </source>
</evidence>
<organism evidence="17 18">
    <name type="scientific">Synchytrium endobioticum</name>
    <dbReference type="NCBI Taxonomy" id="286115"/>
    <lineage>
        <taxon>Eukaryota</taxon>
        <taxon>Fungi</taxon>
        <taxon>Fungi incertae sedis</taxon>
        <taxon>Chytridiomycota</taxon>
        <taxon>Chytridiomycota incertae sedis</taxon>
        <taxon>Chytridiomycetes</taxon>
        <taxon>Synchytriales</taxon>
        <taxon>Synchytriaceae</taxon>
        <taxon>Synchytrium</taxon>
    </lineage>
</organism>
<evidence type="ECO:0000256" key="4">
    <source>
        <dbReference type="ARBA" id="ARBA00022722"/>
    </source>
</evidence>
<dbReference type="GO" id="GO:0046872">
    <property type="term" value="F:metal ion binding"/>
    <property type="evidence" value="ECO:0007669"/>
    <property type="project" value="UniProtKB-KW"/>
</dbReference>
<keyword evidence="7" id="KW-0255">Endonuclease</keyword>
<dbReference type="InterPro" id="IPR041588">
    <property type="entry name" value="Integrase_H2C2"/>
</dbReference>
<evidence type="ECO:0000256" key="13">
    <source>
        <dbReference type="ARBA" id="ARBA00023125"/>
    </source>
</evidence>
<dbReference type="GO" id="GO:0015074">
    <property type="term" value="P:DNA integration"/>
    <property type="evidence" value="ECO:0007669"/>
    <property type="project" value="UniProtKB-KW"/>
</dbReference>
<keyword evidence="5" id="KW-0479">Metal-binding</keyword>
<dbReference type="Pfam" id="PF00665">
    <property type="entry name" value="rve"/>
    <property type="match status" value="1"/>
</dbReference>
<dbReference type="GO" id="GO:0003887">
    <property type="term" value="F:DNA-directed DNA polymerase activity"/>
    <property type="evidence" value="ECO:0007669"/>
    <property type="project" value="UniProtKB-KW"/>
</dbReference>
<dbReference type="SUPFAM" id="SSF56672">
    <property type="entry name" value="DNA/RNA polymerases"/>
    <property type="match status" value="1"/>
</dbReference>
<evidence type="ECO:0000256" key="11">
    <source>
        <dbReference type="ARBA" id="ARBA00022918"/>
    </source>
</evidence>
<keyword evidence="4" id="KW-0540">Nuclease</keyword>
<feature type="region of interest" description="Disordered" evidence="15">
    <location>
        <begin position="133"/>
        <end position="159"/>
    </location>
</feature>
<dbReference type="GO" id="GO:0005634">
    <property type="term" value="C:nucleus"/>
    <property type="evidence" value="ECO:0007669"/>
    <property type="project" value="UniProtKB-ARBA"/>
</dbReference>
<dbReference type="EMBL" id="QEAM01000919">
    <property type="protein sequence ID" value="TPX33135.1"/>
    <property type="molecule type" value="Genomic_DNA"/>
</dbReference>
<keyword evidence="6" id="KW-0064">Aspartyl protease</keyword>
<keyword evidence="3" id="KW-0548">Nucleotidyltransferase</keyword>
<keyword evidence="12" id="KW-0239">DNA-directed DNA polymerase</keyword>
<dbReference type="Pfam" id="PF24626">
    <property type="entry name" value="SH3_Tf2-1"/>
    <property type="match status" value="1"/>
</dbReference>
<dbReference type="CDD" id="cd09274">
    <property type="entry name" value="RNase_HI_RT_Ty3"/>
    <property type="match status" value="1"/>
</dbReference>
<proteinExistence type="predicted"/>
<keyword evidence="1" id="KW-0645">Protease</keyword>
<keyword evidence="13" id="KW-0238">DNA-binding</keyword>
<evidence type="ECO:0000259" key="16">
    <source>
        <dbReference type="PROSITE" id="PS50994"/>
    </source>
</evidence>
<keyword evidence="9" id="KW-0460">Magnesium</keyword>
<dbReference type="GO" id="GO:0006508">
    <property type="term" value="P:proteolysis"/>
    <property type="evidence" value="ECO:0007669"/>
    <property type="project" value="UniProtKB-KW"/>
</dbReference>